<dbReference type="Pfam" id="PF09851">
    <property type="entry name" value="SHOCT"/>
    <property type="match status" value="1"/>
</dbReference>
<dbReference type="InterPro" id="IPR039519">
    <property type="entry name" value="YokE-like_PH"/>
</dbReference>
<dbReference type="InterPro" id="IPR018649">
    <property type="entry name" value="SHOCT"/>
</dbReference>
<dbReference type="EMBL" id="AZFM01000001">
    <property type="protein sequence ID" value="KRL91519.1"/>
    <property type="molecule type" value="Genomic_DNA"/>
</dbReference>
<dbReference type="RefSeq" id="WP_057797053.1">
    <property type="nucleotide sequence ID" value="NZ_AZFM01000001.1"/>
</dbReference>
<proteinExistence type="predicted"/>
<keyword evidence="4" id="KW-1185">Reference proteome</keyword>
<evidence type="ECO:0000313" key="4">
    <source>
        <dbReference type="Proteomes" id="UP000051036"/>
    </source>
</evidence>
<evidence type="ECO:0000313" key="3">
    <source>
        <dbReference type="EMBL" id="KRL91519.1"/>
    </source>
</evidence>
<dbReference type="STRING" id="1423763.FC46_GL000068"/>
<dbReference type="OrthoDB" id="2307739at2"/>
<name>A0A0R1UDM4_9LACO</name>
<protein>
    <submittedName>
        <fullName evidence="3">Bacteriophage-related protein</fullName>
    </submittedName>
</protein>
<feature type="domain" description="YokE-like PH" evidence="2">
    <location>
        <begin position="68"/>
        <end position="158"/>
    </location>
</feature>
<evidence type="ECO:0000259" key="2">
    <source>
        <dbReference type="Pfam" id="PF14470"/>
    </source>
</evidence>
<feature type="domain" description="SHOCT" evidence="1">
    <location>
        <begin position="170"/>
        <end position="197"/>
    </location>
</feature>
<reference evidence="3 4" key="1">
    <citation type="journal article" date="2015" name="Genome Announc.">
        <title>Expanding the biotechnology potential of lactobacilli through comparative genomics of 213 strains and associated genera.</title>
        <authorList>
            <person name="Sun Z."/>
            <person name="Harris H.M."/>
            <person name="McCann A."/>
            <person name="Guo C."/>
            <person name="Argimon S."/>
            <person name="Zhang W."/>
            <person name="Yang X."/>
            <person name="Jeffery I.B."/>
            <person name="Cooney J.C."/>
            <person name="Kagawa T.F."/>
            <person name="Liu W."/>
            <person name="Song Y."/>
            <person name="Salvetti E."/>
            <person name="Wrobel A."/>
            <person name="Rasinkangas P."/>
            <person name="Parkhill J."/>
            <person name="Rea M.C."/>
            <person name="O'Sullivan O."/>
            <person name="Ritari J."/>
            <person name="Douillard F.P."/>
            <person name="Paul Ross R."/>
            <person name="Yang R."/>
            <person name="Briner A.E."/>
            <person name="Felis G.E."/>
            <person name="de Vos W.M."/>
            <person name="Barrangou R."/>
            <person name="Klaenhammer T.R."/>
            <person name="Caufield P.W."/>
            <person name="Cui Y."/>
            <person name="Zhang H."/>
            <person name="O'Toole P.W."/>
        </authorList>
    </citation>
    <scope>NUCLEOTIDE SEQUENCE [LARGE SCALE GENOMIC DNA]</scope>
    <source>
        <strain evidence="3 4">DSM 16043</strain>
    </source>
</reference>
<dbReference type="PATRIC" id="fig|1423763.3.peg.67"/>
<dbReference type="Proteomes" id="UP000051036">
    <property type="component" value="Unassembled WGS sequence"/>
</dbReference>
<dbReference type="AlphaFoldDB" id="A0A0R1UDM4"/>
<organism evidence="3 4">
    <name type="scientific">Lactobacillus kalixensis DSM 16043</name>
    <dbReference type="NCBI Taxonomy" id="1423763"/>
    <lineage>
        <taxon>Bacteria</taxon>
        <taxon>Bacillati</taxon>
        <taxon>Bacillota</taxon>
        <taxon>Bacilli</taxon>
        <taxon>Lactobacillales</taxon>
        <taxon>Lactobacillaceae</taxon>
        <taxon>Lactobacillus</taxon>
    </lineage>
</organism>
<evidence type="ECO:0000259" key="1">
    <source>
        <dbReference type="Pfam" id="PF09851"/>
    </source>
</evidence>
<comment type="caution">
    <text evidence="3">The sequence shown here is derived from an EMBL/GenBank/DDBJ whole genome shotgun (WGS) entry which is preliminary data.</text>
</comment>
<accession>A0A0R1UDM4</accession>
<dbReference type="Pfam" id="PF14470">
    <property type="entry name" value="bPH_3"/>
    <property type="match status" value="1"/>
</dbReference>
<sequence length="199" mass="22791">MGFFDLFSKKQREANQTFLAEQRNQQAISKIKKLAIPDNIKQQLITAGVFDLWFNVKDLTPLIELLEKSDEIITYTATGINDQSETSLLIATNRNLIIISKKHAKEIVKTIPLEQIKSVLVKTQIVYDDITFVVNNDQLSFNSLNKMSASILADTIRKQLKPDDLDKQMEQIKKLKELVDQGVLTEEEFQAKKKQILNI</sequence>
<gene>
    <name evidence="3" type="ORF">FC46_GL000068</name>
</gene>